<sequence length="70" mass="7548">MARNLSVAMGRPLPAFRMRNILRDAVQAVGLVFAAGRVARAMEARRAPALGDLETLGLGDVAELKQPYRA</sequence>
<keyword evidence="2" id="KW-1185">Reference proteome</keyword>
<gene>
    <name evidence="1" type="ORF">GCM10008171_33430</name>
</gene>
<dbReference type="AlphaFoldDB" id="A0A9W6JL15"/>
<evidence type="ECO:0000313" key="2">
    <source>
        <dbReference type="Proteomes" id="UP001143364"/>
    </source>
</evidence>
<accession>A0A9W6JL15</accession>
<proteinExistence type="predicted"/>
<reference evidence="1" key="2">
    <citation type="submission" date="2023-01" db="EMBL/GenBank/DDBJ databases">
        <authorList>
            <person name="Sun Q."/>
            <person name="Evtushenko L."/>
        </authorList>
    </citation>
    <scope>NUCLEOTIDE SEQUENCE</scope>
    <source>
        <strain evidence="1">VKM B-2555</strain>
    </source>
</reference>
<reference evidence="1" key="1">
    <citation type="journal article" date="2014" name="Int. J. Syst. Evol. Microbiol.">
        <title>Complete genome sequence of Corynebacterium casei LMG S-19264T (=DSM 44701T), isolated from a smear-ripened cheese.</title>
        <authorList>
            <consortium name="US DOE Joint Genome Institute (JGI-PGF)"/>
            <person name="Walter F."/>
            <person name="Albersmeier A."/>
            <person name="Kalinowski J."/>
            <person name="Ruckert C."/>
        </authorList>
    </citation>
    <scope>NUCLEOTIDE SEQUENCE</scope>
    <source>
        <strain evidence="1">VKM B-2555</strain>
    </source>
</reference>
<protein>
    <submittedName>
        <fullName evidence="1">Uncharacterized protein</fullName>
    </submittedName>
</protein>
<organism evidence="1 2">
    <name type="scientific">Methylopila jiangsuensis</name>
    <dbReference type="NCBI Taxonomy" id="586230"/>
    <lineage>
        <taxon>Bacteria</taxon>
        <taxon>Pseudomonadati</taxon>
        <taxon>Pseudomonadota</taxon>
        <taxon>Alphaproteobacteria</taxon>
        <taxon>Hyphomicrobiales</taxon>
        <taxon>Methylopilaceae</taxon>
        <taxon>Methylopila</taxon>
    </lineage>
</organism>
<comment type="caution">
    <text evidence="1">The sequence shown here is derived from an EMBL/GenBank/DDBJ whole genome shotgun (WGS) entry which is preliminary data.</text>
</comment>
<dbReference type="RefSeq" id="WP_271205905.1">
    <property type="nucleotide sequence ID" value="NZ_BSFK01000016.1"/>
</dbReference>
<name>A0A9W6JL15_9HYPH</name>
<evidence type="ECO:0000313" key="1">
    <source>
        <dbReference type="EMBL" id="GLK78089.1"/>
    </source>
</evidence>
<dbReference type="EMBL" id="BSFK01000016">
    <property type="protein sequence ID" value="GLK78089.1"/>
    <property type="molecule type" value="Genomic_DNA"/>
</dbReference>
<dbReference type="Proteomes" id="UP001143364">
    <property type="component" value="Unassembled WGS sequence"/>
</dbReference>